<dbReference type="OrthoDB" id="9790442at2"/>
<keyword evidence="4 7" id="KW-0238">DNA-binding</keyword>
<dbReference type="AlphaFoldDB" id="E3HDU6"/>
<evidence type="ECO:0000256" key="6">
    <source>
        <dbReference type="PROSITE-ProRule" id="PRU00169"/>
    </source>
</evidence>
<dbReference type="GO" id="GO:0032993">
    <property type="term" value="C:protein-DNA complex"/>
    <property type="evidence" value="ECO:0007669"/>
    <property type="project" value="TreeGrafter"/>
</dbReference>
<evidence type="ECO:0000313" key="10">
    <source>
        <dbReference type="EMBL" id="ADO84282.1"/>
    </source>
</evidence>
<feature type="DNA-binding region" description="OmpR/PhoB-type" evidence="7">
    <location>
        <begin position="125"/>
        <end position="219"/>
    </location>
</feature>
<dbReference type="CDD" id="cd00383">
    <property type="entry name" value="trans_reg_C"/>
    <property type="match status" value="1"/>
</dbReference>
<dbReference type="Gene3D" id="3.40.50.2300">
    <property type="match status" value="1"/>
</dbReference>
<accession>E3HDU6</accession>
<evidence type="ECO:0000259" key="9">
    <source>
        <dbReference type="PROSITE" id="PS51755"/>
    </source>
</evidence>
<dbReference type="SMART" id="SM00862">
    <property type="entry name" value="Trans_reg_C"/>
    <property type="match status" value="1"/>
</dbReference>
<dbReference type="Proteomes" id="UP000006875">
    <property type="component" value="Plasmid pILYOP01"/>
</dbReference>
<evidence type="ECO:0000313" key="11">
    <source>
        <dbReference type="Proteomes" id="UP000006875"/>
    </source>
</evidence>
<evidence type="ECO:0000259" key="8">
    <source>
        <dbReference type="PROSITE" id="PS50110"/>
    </source>
</evidence>
<dbReference type="InterPro" id="IPR036388">
    <property type="entry name" value="WH-like_DNA-bd_sf"/>
</dbReference>
<protein>
    <submittedName>
        <fullName evidence="10">Two component transcriptional regulator, winged helix family</fullName>
    </submittedName>
</protein>
<dbReference type="PROSITE" id="PS50110">
    <property type="entry name" value="RESPONSE_REGULATORY"/>
    <property type="match status" value="1"/>
</dbReference>
<dbReference type="InterPro" id="IPR001867">
    <property type="entry name" value="OmpR/PhoB-type_DNA-bd"/>
</dbReference>
<dbReference type="GO" id="GO:0000156">
    <property type="term" value="F:phosphorelay response regulator activity"/>
    <property type="evidence" value="ECO:0007669"/>
    <property type="project" value="TreeGrafter"/>
</dbReference>
<dbReference type="RefSeq" id="WP_013388941.1">
    <property type="nucleotide sequence ID" value="NC_014633.1"/>
</dbReference>
<evidence type="ECO:0000256" key="7">
    <source>
        <dbReference type="PROSITE-ProRule" id="PRU01091"/>
    </source>
</evidence>
<dbReference type="Pfam" id="PF00486">
    <property type="entry name" value="Trans_reg_C"/>
    <property type="match status" value="1"/>
</dbReference>
<dbReference type="InterPro" id="IPR039420">
    <property type="entry name" value="WalR-like"/>
</dbReference>
<dbReference type="Gene3D" id="6.10.250.690">
    <property type="match status" value="1"/>
</dbReference>
<geneLocation type="plasmid" evidence="10 11">
    <name>pILYOP01</name>
</geneLocation>
<proteinExistence type="predicted"/>
<dbReference type="KEGG" id="ipo:Ilyop_2523"/>
<dbReference type="FunFam" id="3.40.50.2300:FF:000001">
    <property type="entry name" value="DNA-binding response regulator PhoB"/>
    <property type="match status" value="1"/>
</dbReference>
<feature type="domain" description="OmpR/PhoB-type" evidence="9">
    <location>
        <begin position="125"/>
        <end position="219"/>
    </location>
</feature>
<dbReference type="SUPFAM" id="SSF52172">
    <property type="entry name" value="CheY-like"/>
    <property type="match status" value="1"/>
</dbReference>
<dbReference type="GO" id="GO:0005829">
    <property type="term" value="C:cytosol"/>
    <property type="evidence" value="ECO:0007669"/>
    <property type="project" value="TreeGrafter"/>
</dbReference>
<evidence type="ECO:0000256" key="4">
    <source>
        <dbReference type="ARBA" id="ARBA00023125"/>
    </source>
</evidence>
<feature type="domain" description="Response regulatory" evidence="8">
    <location>
        <begin position="3"/>
        <end position="116"/>
    </location>
</feature>
<evidence type="ECO:0000256" key="2">
    <source>
        <dbReference type="ARBA" id="ARBA00023012"/>
    </source>
</evidence>
<evidence type="ECO:0000256" key="3">
    <source>
        <dbReference type="ARBA" id="ARBA00023015"/>
    </source>
</evidence>
<keyword evidence="2" id="KW-0902">Two-component regulatory system</keyword>
<dbReference type="GO" id="GO:0006355">
    <property type="term" value="P:regulation of DNA-templated transcription"/>
    <property type="evidence" value="ECO:0007669"/>
    <property type="project" value="InterPro"/>
</dbReference>
<dbReference type="EMBL" id="CP002282">
    <property type="protein sequence ID" value="ADO84282.1"/>
    <property type="molecule type" value="Genomic_DNA"/>
</dbReference>
<keyword evidence="1 6" id="KW-0597">Phosphoprotein</keyword>
<reference evidence="10 11" key="1">
    <citation type="journal article" date="2010" name="Stand. Genomic Sci.">
        <title>Complete genome sequence of Ilyobacter polytropus type strain (CuHbu1).</title>
        <authorList>
            <person name="Sikorski J."/>
            <person name="Chertkov O."/>
            <person name="Lapidus A."/>
            <person name="Nolan M."/>
            <person name="Lucas S."/>
            <person name="Del Rio T.G."/>
            <person name="Tice H."/>
            <person name="Cheng J.F."/>
            <person name="Tapia R."/>
            <person name="Han C."/>
            <person name="Goodwin L."/>
            <person name="Pitluck S."/>
            <person name="Liolios K."/>
            <person name="Ivanova N."/>
            <person name="Mavromatis K."/>
            <person name="Mikhailova N."/>
            <person name="Pati A."/>
            <person name="Chen A."/>
            <person name="Palaniappan K."/>
            <person name="Land M."/>
            <person name="Hauser L."/>
            <person name="Chang Y.J."/>
            <person name="Jeffries C.D."/>
            <person name="Brambilla E."/>
            <person name="Yasawong M."/>
            <person name="Rohde M."/>
            <person name="Pukall R."/>
            <person name="Spring S."/>
            <person name="Goker M."/>
            <person name="Woyke T."/>
            <person name="Bristow J."/>
            <person name="Eisen J.A."/>
            <person name="Markowitz V."/>
            <person name="Hugenholtz P."/>
            <person name="Kyrpides N.C."/>
            <person name="Klenk H.P."/>
        </authorList>
    </citation>
    <scope>NUCLEOTIDE SEQUENCE [LARGE SCALE GENOMIC DNA]</scope>
    <source>
        <strain evidence="11">ATCC 51220 / DSM 2926 / LMG 16218 / CuHBu1</strain>
        <plasmid evidence="11">pILYOP01</plasmid>
    </source>
</reference>
<keyword evidence="11" id="KW-1185">Reference proteome</keyword>
<dbReference type="Gene3D" id="1.10.10.10">
    <property type="entry name" value="Winged helix-like DNA-binding domain superfamily/Winged helix DNA-binding domain"/>
    <property type="match status" value="1"/>
</dbReference>
<dbReference type="InterPro" id="IPR001789">
    <property type="entry name" value="Sig_transdc_resp-reg_receiver"/>
</dbReference>
<dbReference type="FunFam" id="1.10.10.10:FF:000018">
    <property type="entry name" value="DNA-binding response regulator ResD"/>
    <property type="match status" value="1"/>
</dbReference>
<dbReference type="HOGENOM" id="CLU_000445_30_3_0"/>
<dbReference type="CDD" id="cd17574">
    <property type="entry name" value="REC_OmpR"/>
    <property type="match status" value="1"/>
</dbReference>
<evidence type="ECO:0000256" key="1">
    <source>
        <dbReference type="ARBA" id="ARBA00022553"/>
    </source>
</evidence>
<name>E3HDU6_ILYPC</name>
<dbReference type="PROSITE" id="PS51755">
    <property type="entry name" value="OMPR_PHOB"/>
    <property type="match status" value="1"/>
</dbReference>
<evidence type="ECO:0000256" key="5">
    <source>
        <dbReference type="ARBA" id="ARBA00023163"/>
    </source>
</evidence>
<dbReference type="Pfam" id="PF00072">
    <property type="entry name" value="Response_reg"/>
    <property type="match status" value="1"/>
</dbReference>
<gene>
    <name evidence="10" type="ordered locus">Ilyop_2523</name>
</gene>
<keyword evidence="3" id="KW-0805">Transcription regulation</keyword>
<keyword evidence="5" id="KW-0804">Transcription</keyword>
<organism evidence="10 11">
    <name type="scientific">Ilyobacter polytropus (strain ATCC 51220 / DSM 2926 / LMG 16218 / CuHBu1)</name>
    <dbReference type="NCBI Taxonomy" id="572544"/>
    <lineage>
        <taxon>Bacteria</taxon>
        <taxon>Fusobacteriati</taxon>
        <taxon>Fusobacteriota</taxon>
        <taxon>Fusobacteriia</taxon>
        <taxon>Fusobacteriales</taxon>
        <taxon>Fusobacteriaceae</taxon>
        <taxon>Ilyobacter</taxon>
    </lineage>
</organism>
<dbReference type="InterPro" id="IPR011006">
    <property type="entry name" value="CheY-like_superfamily"/>
</dbReference>
<keyword evidence="10" id="KW-0614">Plasmid</keyword>
<dbReference type="PANTHER" id="PTHR48111">
    <property type="entry name" value="REGULATOR OF RPOS"/>
    <property type="match status" value="1"/>
</dbReference>
<feature type="modified residue" description="4-aspartylphosphate" evidence="6">
    <location>
        <position position="52"/>
    </location>
</feature>
<dbReference type="GO" id="GO:0000976">
    <property type="term" value="F:transcription cis-regulatory region binding"/>
    <property type="evidence" value="ECO:0007669"/>
    <property type="project" value="TreeGrafter"/>
</dbReference>
<dbReference type="SMART" id="SM00448">
    <property type="entry name" value="REC"/>
    <property type="match status" value="1"/>
</dbReference>
<dbReference type="PANTHER" id="PTHR48111:SF1">
    <property type="entry name" value="TWO-COMPONENT RESPONSE REGULATOR ORR33"/>
    <property type="match status" value="1"/>
</dbReference>
<sequence length="220" mass="25793">MERILLLEDEDKMRKVVKNFLVKAGYEVIEACDGEEALELFYENTFDLAILDVMVPKIDGWTICRKIRKESKIPIIMLTARSTEDDELFGFDLGADEYITKPFSLKILLARVKVLLKRKDTKTEENSLKVGKLEIDSSSHRVIFFDEILDLTPKEYDMLLMMVENKDIAISRERFLNQIWGFDYYGDLRTVDTHVKQLRKKLKGKHIKTVRGVGYRFEEE</sequence>